<accession>A0A099CTY6</accession>
<protein>
    <recommendedName>
        <fullName evidence="6">Transmembrane protein</fullName>
    </recommendedName>
</protein>
<evidence type="ECO:0000313" key="4">
    <source>
        <dbReference type="Proteomes" id="UP000029708"/>
    </source>
</evidence>
<proteinExistence type="predicted"/>
<keyword evidence="1" id="KW-1133">Transmembrane helix</keyword>
<reference evidence="2 4" key="1">
    <citation type="submission" date="2014-09" db="EMBL/GenBank/DDBJ databases">
        <title>Xanthomonadaceae 3.5X direct submission.</title>
        <authorList>
            <person name="Fang T."/>
            <person name="Wang H."/>
        </authorList>
    </citation>
    <scope>NUCLEOTIDE SEQUENCE [LARGE SCALE GENOMIC DNA]</scope>
    <source>
        <strain evidence="2 4">3.5X</strain>
    </source>
</reference>
<dbReference type="Proteomes" id="UP000029708">
    <property type="component" value="Unassembled WGS sequence"/>
</dbReference>
<comment type="caution">
    <text evidence="2">The sequence shown here is derived from an EMBL/GenBank/DDBJ whole genome shotgun (WGS) entry which is preliminary data.</text>
</comment>
<evidence type="ECO:0000313" key="5">
    <source>
        <dbReference type="Proteomes" id="UP000560000"/>
    </source>
</evidence>
<evidence type="ECO:0000313" key="3">
    <source>
        <dbReference type="EMBL" id="MBB6183131.1"/>
    </source>
</evidence>
<feature type="transmembrane region" description="Helical" evidence="1">
    <location>
        <begin position="35"/>
        <end position="52"/>
    </location>
</feature>
<feature type="transmembrane region" description="Helical" evidence="1">
    <location>
        <begin position="12"/>
        <end position="29"/>
    </location>
</feature>
<keyword evidence="4" id="KW-1185">Reference proteome</keyword>
<dbReference type="Proteomes" id="UP000560000">
    <property type="component" value="Unassembled WGS sequence"/>
</dbReference>
<sequence length="123" mass="13651">MKTKDRWQQGLAIAELAIMIAGILLFSQLCGFAQPWRFAGFLAGFAVPLIWLRLVRGKLRRQLAVVLLLAAYASFVPMLLGSEISPRVFFFGMMLPTTVIGAALYFGAFRRIPRKRPLGPPGV</sequence>
<dbReference type="HOGENOM" id="CLU_2012948_0_0_6"/>
<dbReference type="AlphaFoldDB" id="A0A099CTY6"/>
<feature type="transmembrane region" description="Helical" evidence="1">
    <location>
        <begin position="64"/>
        <end position="82"/>
    </location>
</feature>
<reference evidence="3 5" key="2">
    <citation type="submission" date="2020-08" db="EMBL/GenBank/DDBJ databases">
        <title>Genomic Encyclopedia of Type Strains, Phase IV (KMG-IV): sequencing the most valuable type-strain genomes for metagenomic binning, comparative biology and taxonomic classification.</title>
        <authorList>
            <person name="Goeker M."/>
        </authorList>
    </citation>
    <scope>NUCLEOTIDE SEQUENCE [LARGE SCALE GENOMIC DNA]</scope>
    <source>
        <strain evidence="3 5">DSM 107085</strain>
    </source>
</reference>
<organism evidence="2 4">
    <name type="scientific">Oleiagrimonas soli</name>
    <dbReference type="NCBI Taxonomy" id="1543381"/>
    <lineage>
        <taxon>Bacteria</taxon>
        <taxon>Pseudomonadati</taxon>
        <taxon>Pseudomonadota</taxon>
        <taxon>Gammaproteobacteria</taxon>
        <taxon>Lysobacterales</taxon>
        <taxon>Rhodanobacteraceae</taxon>
        <taxon>Oleiagrimonas</taxon>
    </lineage>
</organism>
<dbReference type="OrthoDB" id="9836311at2"/>
<dbReference type="STRING" id="1543381.LF63_0108690"/>
<name>A0A099CTY6_9GAMM</name>
<dbReference type="EMBL" id="JACHET010000001">
    <property type="protein sequence ID" value="MBB6183131.1"/>
    <property type="molecule type" value="Genomic_DNA"/>
</dbReference>
<keyword evidence="1" id="KW-0472">Membrane</keyword>
<evidence type="ECO:0000256" key="1">
    <source>
        <dbReference type="SAM" id="Phobius"/>
    </source>
</evidence>
<feature type="transmembrane region" description="Helical" evidence="1">
    <location>
        <begin position="88"/>
        <end position="108"/>
    </location>
</feature>
<evidence type="ECO:0000313" key="2">
    <source>
        <dbReference type="EMBL" id="KGI77428.1"/>
    </source>
</evidence>
<keyword evidence="1" id="KW-0812">Transmembrane</keyword>
<gene>
    <name evidence="3" type="ORF">HNQ86_000476</name>
    <name evidence="2" type="ORF">LF63_0108690</name>
</gene>
<dbReference type="RefSeq" id="WP_043101061.1">
    <property type="nucleotide sequence ID" value="NZ_JACHET010000001.1"/>
</dbReference>
<dbReference type="EMBL" id="JROI01000011">
    <property type="protein sequence ID" value="KGI77428.1"/>
    <property type="molecule type" value="Genomic_DNA"/>
</dbReference>
<evidence type="ECO:0008006" key="6">
    <source>
        <dbReference type="Google" id="ProtNLM"/>
    </source>
</evidence>